<reference evidence="1 2" key="1">
    <citation type="submission" date="2013-07" db="EMBL/GenBank/DDBJ databases">
        <title>The Genome Sequence of Cryptococcus heveanensis BCC8398.</title>
        <authorList>
            <consortium name="The Broad Institute Genome Sequencing Platform"/>
            <person name="Cuomo C."/>
            <person name="Litvintseva A."/>
            <person name="Chen Y."/>
            <person name="Heitman J."/>
            <person name="Sun S."/>
            <person name="Springer D."/>
            <person name="Dromer F."/>
            <person name="Young S.K."/>
            <person name="Zeng Q."/>
            <person name="Gargeya S."/>
            <person name="Fitzgerald M."/>
            <person name="Abouelleil A."/>
            <person name="Alvarado L."/>
            <person name="Berlin A.M."/>
            <person name="Chapman S.B."/>
            <person name="Dewar J."/>
            <person name="Goldberg J."/>
            <person name="Griggs A."/>
            <person name="Gujja S."/>
            <person name="Hansen M."/>
            <person name="Howarth C."/>
            <person name="Imamovic A."/>
            <person name="Larimer J."/>
            <person name="McCowan C."/>
            <person name="Murphy C."/>
            <person name="Pearson M."/>
            <person name="Priest M."/>
            <person name="Roberts A."/>
            <person name="Saif S."/>
            <person name="Shea T."/>
            <person name="Sykes S."/>
            <person name="Wortman J."/>
            <person name="Nusbaum C."/>
            <person name="Birren B."/>
        </authorList>
    </citation>
    <scope>NUCLEOTIDE SEQUENCE [LARGE SCALE GENOMIC DNA]</scope>
    <source>
        <strain evidence="1 2">BCC8398</strain>
    </source>
</reference>
<evidence type="ECO:0000313" key="2">
    <source>
        <dbReference type="Proteomes" id="UP000092666"/>
    </source>
</evidence>
<dbReference type="OrthoDB" id="202545at2759"/>
<evidence type="ECO:0000313" key="1">
    <source>
        <dbReference type="EMBL" id="OCF35814.1"/>
    </source>
</evidence>
<protein>
    <recommendedName>
        <fullName evidence="3">DUF676 domain-containing protein</fullName>
    </recommendedName>
</protein>
<reference evidence="2" key="2">
    <citation type="submission" date="2013-12" db="EMBL/GenBank/DDBJ databases">
        <title>Evolution of pathogenesis and genome organization in the Tremellales.</title>
        <authorList>
            <person name="Cuomo C."/>
            <person name="Litvintseva A."/>
            <person name="Heitman J."/>
            <person name="Chen Y."/>
            <person name="Sun S."/>
            <person name="Springer D."/>
            <person name="Dromer F."/>
            <person name="Young S."/>
            <person name="Zeng Q."/>
            <person name="Chapman S."/>
            <person name="Gujja S."/>
            <person name="Saif S."/>
            <person name="Birren B."/>
        </authorList>
    </citation>
    <scope>NUCLEOTIDE SEQUENCE [LARGE SCALE GENOMIC DNA]</scope>
    <source>
        <strain evidence="2">BCC8398</strain>
    </source>
</reference>
<organism evidence="1 2">
    <name type="scientific">Kwoniella heveanensis BCC8398</name>
    <dbReference type="NCBI Taxonomy" id="1296120"/>
    <lineage>
        <taxon>Eukaryota</taxon>
        <taxon>Fungi</taxon>
        <taxon>Dikarya</taxon>
        <taxon>Basidiomycota</taxon>
        <taxon>Agaricomycotina</taxon>
        <taxon>Tremellomycetes</taxon>
        <taxon>Tremellales</taxon>
        <taxon>Cryptococcaceae</taxon>
        <taxon>Kwoniella</taxon>
    </lineage>
</organism>
<dbReference type="AlphaFoldDB" id="A0A1B9GXP9"/>
<name>A0A1B9GXP9_9TREE</name>
<dbReference type="Proteomes" id="UP000092666">
    <property type="component" value="Unassembled WGS sequence"/>
</dbReference>
<dbReference type="EMBL" id="KI669497">
    <property type="protein sequence ID" value="OCF35814.1"/>
    <property type="molecule type" value="Genomic_DNA"/>
</dbReference>
<accession>A0A1B9GXP9</accession>
<keyword evidence="2" id="KW-1185">Reference proteome</keyword>
<evidence type="ECO:0008006" key="3">
    <source>
        <dbReference type="Google" id="ProtNLM"/>
    </source>
</evidence>
<proteinExistence type="predicted"/>
<sequence>MKQIIKESLESEHTASVTIISHSQGGLFVREIVKLIEKDRQLDVHKRKLEIYSIGSAAPSLGDWRRSGGTVDGGFSRVENFANSGDYVAQIGVLGGIRDTLGNTYIRQGGEGHLLFPNYLQVPSILARCTDSWLYAMTAEETKKQR</sequence>
<gene>
    <name evidence="1" type="ORF">I316_02307</name>
</gene>